<dbReference type="Proteomes" id="UP000013785">
    <property type="component" value="Unassembled WGS sequence"/>
</dbReference>
<dbReference type="GO" id="GO:0009401">
    <property type="term" value="P:phosphoenolpyruvate-dependent sugar phosphotransferase system"/>
    <property type="evidence" value="ECO:0007669"/>
    <property type="project" value="InterPro"/>
</dbReference>
<dbReference type="SUPFAM" id="SSF52794">
    <property type="entry name" value="PTS system IIB component-like"/>
    <property type="match status" value="1"/>
</dbReference>
<dbReference type="PANTHER" id="PTHR30185:SF18">
    <property type="entry name" value="TRANSCRIPTIONAL REGULATOR MTLR"/>
    <property type="match status" value="1"/>
</dbReference>
<keyword evidence="3" id="KW-0805">Transcription regulation</keyword>
<feature type="domain" description="PTS EIIA type-2" evidence="6">
    <location>
        <begin position="517"/>
        <end position="660"/>
    </location>
</feature>
<keyword evidence="1" id="KW-0808">Transferase</keyword>
<dbReference type="InterPro" id="IPR036634">
    <property type="entry name" value="PRD_sf"/>
</dbReference>
<dbReference type="OrthoDB" id="3710983at2"/>
<comment type="caution">
    <text evidence="9">The sequence shown here is derived from an EMBL/GenBank/DDBJ whole genome shotgun (WGS) entry which is preliminary data.</text>
</comment>
<keyword evidence="4" id="KW-0010">Activator</keyword>
<protein>
    <submittedName>
        <fullName evidence="9">Uncharacterized protein</fullName>
    </submittedName>
</protein>
<dbReference type="GO" id="GO:0008982">
    <property type="term" value="F:protein-N(PI)-phosphohistidine-sugar phosphotransferase activity"/>
    <property type="evidence" value="ECO:0007669"/>
    <property type="project" value="InterPro"/>
</dbReference>
<dbReference type="InterPro" id="IPR013196">
    <property type="entry name" value="HTH_11"/>
</dbReference>
<dbReference type="SUPFAM" id="SSF55804">
    <property type="entry name" value="Phoshotransferase/anion transport protein"/>
    <property type="match status" value="1"/>
</dbReference>
<dbReference type="Gene3D" id="1.10.10.10">
    <property type="entry name" value="Winged helix-like DNA-binding domain superfamily/Winged helix DNA-binding domain"/>
    <property type="match status" value="2"/>
</dbReference>
<dbReference type="HOGENOM" id="CLU_013442_5_0_9"/>
<dbReference type="Pfam" id="PF05043">
    <property type="entry name" value="Mga"/>
    <property type="match status" value="1"/>
</dbReference>
<dbReference type="Pfam" id="PF00874">
    <property type="entry name" value="PRD"/>
    <property type="match status" value="2"/>
</dbReference>
<evidence type="ECO:0000256" key="1">
    <source>
        <dbReference type="ARBA" id="ARBA00022679"/>
    </source>
</evidence>
<dbReference type="PROSITE" id="PS51094">
    <property type="entry name" value="PTS_EIIA_TYPE_2"/>
    <property type="match status" value="1"/>
</dbReference>
<dbReference type="PANTHER" id="PTHR30185">
    <property type="entry name" value="CRYPTIC BETA-GLUCOSIDE BGL OPERON ANTITERMINATOR"/>
    <property type="match status" value="1"/>
</dbReference>
<dbReference type="PROSITE" id="PS51099">
    <property type="entry name" value="PTS_EIIB_TYPE_2"/>
    <property type="match status" value="1"/>
</dbReference>
<dbReference type="InterPro" id="IPR036388">
    <property type="entry name" value="WH-like_DNA-bd_sf"/>
</dbReference>
<gene>
    <name evidence="9" type="ORF">UC3_00034</name>
</gene>
<evidence type="ECO:0000256" key="4">
    <source>
        <dbReference type="ARBA" id="ARBA00023159"/>
    </source>
</evidence>
<evidence type="ECO:0000313" key="9">
    <source>
        <dbReference type="EMBL" id="EOL50142.1"/>
    </source>
</evidence>
<dbReference type="InterPro" id="IPR016152">
    <property type="entry name" value="PTrfase/Anion_transptr"/>
</dbReference>
<dbReference type="SUPFAM" id="SSF63520">
    <property type="entry name" value="PTS-regulatory domain, PRD"/>
    <property type="match status" value="2"/>
</dbReference>
<evidence type="ECO:0000259" key="7">
    <source>
        <dbReference type="PROSITE" id="PS51099"/>
    </source>
</evidence>
<keyword evidence="2" id="KW-0677">Repeat</keyword>
<feature type="domain" description="PRD" evidence="8">
    <location>
        <begin position="191"/>
        <end position="293"/>
    </location>
</feature>
<feature type="domain" description="PRD" evidence="8">
    <location>
        <begin position="294"/>
        <end position="401"/>
    </location>
</feature>
<dbReference type="Pfam" id="PF02302">
    <property type="entry name" value="PTS_IIB"/>
    <property type="match status" value="1"/>
</dbReference>
<accession>R3WRU6</accession>
<name>R3WRU6_9ENTE</name>
<evidence type="ECO:0000256" key="3">
    <source>
        <dbReference type="ARBA" id="ARBA00023015"/>
    </source>
</evidence>
<proteinExistence type="predicted"/>
<dbReference type="Pfam" id="PF00359">
    <property type="entry name" value="PTS_EIIA_2"/>
    <property type="match status" value="1"/>
</dbReference>
<keyword evidence="5" id="KW-0804">Transcription</keyword>
<dbReference type="Pfam" id="PF08279">
    <property type="entry name" value="HTH_11"/>
    <property type="match status" value="1"/>
</dbReference>
<evidence type="ECO:0000256" key="2">
    <source>
        <dbReference type="ARBA" id="ARBA00022737"/>
    </source>
</evidence>
<dbReference type="Gene3D" id="1.10.1790.10">
    <property type="entry name" value="PRD domain"/>
    <property type="match status" value="2"/>
</dbReference>
<dbReference type="InterPro" id="IPR011608">
    <property type="entry name" value="PRD"/>
</dbReference>
<dbReference type="eggNOG" id="COG3711">
    <property type="taxonomic scope" value="Bacteria"/>
</dbReference>
<dbReference type="PATRIC" id="fig|1158610.3.peg.24"/>
<reference evidence="9 10" key="1">
    <citation type="submission" date="2013-02" db="EMBL/GenBank/DDBJ databases">
        <title>The Genome Sequence of Enterococcus phoeniculicola BAA-412.</title>
        <authorList>
            <consortium name="The Broad Institute Genome Sequencing Platform"/>
            <consortium name="The Broad Institute Genome Sequencing Center for Infectious Disease"/>
            <person name="Earl A.M."/>
            <person name="Gilmore M.S."/>
            <person name="Lebreton F."/>
            <person name="Walker B."/>
            <person name="Young S.K."/>
            <person name="Zeng Q."/>
            <person name="Gargeya S."/>
            <person name="Fitzgerald M."/>
            <person name="Haas B."/>
            <person name="Abouelleil A."/>
            <person name="Alvarado L."/>
            <person name="Arachchi H.M."/>
            <person name="Berlin A.M."/>
            <person name="Chapman S.B."/>
            <person name="Dewar J."/>
            <person name="Goldberg J."/>
            <person name="Griggs A."/>
            <person name="Gujja S."/>
            <person name="Hansen M."/>
            <person name="Howarth C."/>
            <person name="Imamovic A."/>
            <person name="Larimer J."/>
            <person name="McCowan C."/>
            <person name="Murphy C."/>
            <person name="Neiman D."/>
            <person name="Pearson M."/>
            <person name="Priest M."/>
            <person name="Roberts A."/>
            <person name="Saif S."/>
            <person name="Shea T."/>
            <person name="Sisk P."/>
            <person name="Sykes S."/>
            <person name="Wortman J."/>
            <person name="Nusbaum C."/>
            <person name="Birren B."/>
        </authorList>
    </citation>
    <scope>NUCLEOTIDE SEQUENCE [LARGE SCALE GENOMIC DNA]</scope>
    <source>
        <strain evidence="9 10">ATCC BAA-412</strain>
    </source>
</reference>
<dbReference type="PROSITE" id="PS51372">
    <property type="entry name" value="PRD_2"/>
    <property type="match status" value="2"/>
</dbReference>
<dbReference type="EMBL" id="AJAT01000001">
    <property type="protein sequence ID" value="EOL50142.1"/>
    <property type="molecule type" value="Genomic_DNA"/>
</dbReference>
<sequence>MRPKERELLLRLIQYQGDFVTSQHLASELSLSDRTVRTYITRLKELVVENGGVITSKQGYGYCLTIVNKLSFDLFLAKQEITLINEEKTPLISDITDRENYILNKLLLEEATINLDDLAEELFISRSSLSKDMQKIKEKLKPYTLTLASKHGVGLFVKGDERSKRHFILDTFFGKNYTNSLKKYLGNGPLFQDISFEELTIIILDEIREAKLKISDIIIQNLVLHIALSIKRLKEGFEIKELGITADISEKIEYEVARKIVSRIEIFSKIAFPSEEISYLALHLMAKSNHPVGEENQELKGALTQAIALLSNSLGYSLSEDYQLKSGLLDHLKPMLVRLERKISLDNPLTGEIKNNYPQAFELTKKFLGQMPVLKDYQITDDEWAYLTLHVMAAMEKAKDMQKVHALIICATGYGSAQLLKNRVVNEFDNHITVTNVQGYYEINETSLNDADLIISSIDLSAMVFPIPVIQVSVFLNDDDVSRIRKAIHKISTKSRQITSLKLNDRKDQRKENMLMEQMGEKYFKLYDIEPTKKQVLQELAELLRINEAENYPKELLEQINHREQMGQIIFSESVVVPHPALPVGISTKIAVALIPGGMSWDEEKKIHFVFLISPSYVENKGITVMTKAIVKLVDCLSFQEKILAEPTFANFRQLFLQLM</sequence>
<dbReference type="STRING" id="154621.RV11_GL002270"/>
<evidence type="ECO:0000259" key="8">
    <source>
        <dbReference type="PROSITE" id="PS51372"/>
    </source>
</evidence>
<dbReference type="AlphaFoldDB" id="R3WRU6"/>
<dbReference type="InterPro" id="IPR003501">
    <property type="entry name" value="PTS_EIIB_2/3"/>
</dbReference>
<dbReference type="InterPro" id="IPR002178">
    <property type="entry name" value="PTS_EIIA_type-2_dom"/>
</dbReference>
<dbReference type="GO" id="GO:0006355">
    <property type="term" value="P:regulation of DNA-templated transcription"/>
    <property type="evidence" value="ECO:0007669"/>
    <property type="project" value="InterPro"/>
</dbReference>
<dbReference type="InterPro" id="IPR007737">
    <property type="entry name" value="Mga_HTH"/>
</dbReference>
<feature type="domain" description="PTS EIIB type-2" evidence="7">
    <location>
        <begin position="404"/>
        <end position="496"/>
    </location>
</feature>
<dbReference type="Gene3D" id="3.40.50.2300">
    <property type="match status" value="1"/>
</dbReference>
<dbReference type="Gene3D" id="3.40.930.10">
    <property type="entry name" value="Mannitol-specific EII, Chain A"/>
    <property type="match status" value="1"/>
</dbReference>
<dbReference type="InterPro" id="IPR050661">
    <property type="entry name" value="BglG_antiterminators"/>
</dbReference>
<dbReference type="InterPro" id="IPR036095">
    <property type="entry name" value="PTS_EIIB-like_sf"/>
</dbReference>
<evidence type="ECO:0000256" key="5">
    <source>
        <dbReference type="ARBA" id="ARBA00023163"/>
    </source>
</evidence>
<evidence type="ECO:0000313" key="10">
    <source>
        <dbReference type="Proteomes" id="UP000013785"/>
    </source>
</evidence>
<organism evidence="9 10">
    <name type="scientific">Enterococcus phoeniculicola ATCC BAA-412</name>
    <dbReference type="NCBI Taxonomy" id="1158610"/>
    <lineage>
        <taxon>Bacteria</taxon>
        <taxon>Bacillati</taxon>
        <taxon>Bacillota</taxon>
        <taxon>Bacilli</taxon>
        <taxon>Lactobacillales</taxon>
        <taxon>Enterococcaceae</taxon>
        <taxon>Enterococcus</taxon>
    </lineage>
</organism>
<dbReference type="RefSeq" id="WP_010766736.1">
    <property type="nucleotide sequence ID" value="NZ_ASWE01000008.1"/>
</dbReference>
<dbReference type="CDD" id="cd05568">
    <property type="entry name" value="PTS_IIB_bgl_like"/>
    <property type="match status" value="1"/>
</dbReference>
<keyword evidence="10" id="KW-1185">Reference proteome</keyword>
<evidence type="ECO:0000259" key="6">
    <source>
        <dbReference type="PROSITE" id="PS51094"/>
    </source>
</evidence>
<dbReference type="eggNOG" id="COG1762">
    <property type="taxonomic scope" value="Bacteria"/>
</dbReference>
<dbReference type="InterPro" id="IPR013011">
    <property type="entry name" value="PTS_EIIB_2"/>
</dbReference>